<organism evidence="4 5">
    <name type="scientific">Legionella oakridgensis</name>
    <dbReference type="NCBI Taxonomy" id="29423"/>
    <lineage>
        <taxon>Bacteria</taxon>
        <taxon>Pseudomonadati</taxon>
        <taxon>Pseudomonadota</taxon>
        <taxon>Gammaproteobacteria</taxon>
        <taxon>Legionellales</taxon>
        <taxon>Legionellaceae</taxon>
        <taxon>Legionella</taxon>
    </lineage>
</organism>
<reference evidence="4 5" key="1">
    <citation type="submission" date="2015-11" db="EMBL/GenBank/DDBJ databases">
        <title>Genomic analysis of 38 Legionella species identifies large and diverse effector repertoires.</title>
        <authorList>
            <person name="Burstein D."/>
            <person name="Amaro F."/>
            <person name="Zusman T."/>
            <person name="Lifshitz Z."/>
            <person name="Cohen O."/>
            <person name="Gilbert J.A."/>
            <person name="Pupko T."/>
            <person name="Shuman H.A."/>
            <person name="Segal G."/>
        </authorList>
    </citation>
    <scope>NUCLEOTIDE SEQUENCE [LARGE SCALE GENOMIC DNA]</scope>
    <source>
        <strain evidence="4 5">Oak Ridge-10</strain>
    </source>
</reference>
<feature type="domain" description="NAD-dependent epimerase/dehydratase" evidence="3">
    <location>
        <begin position="3"/>
        <end position="238"/>
    </location>
</feature>
<gene>
    <name evidence="4" type="ORF">Loak_1943</name>
</gene>
<accession>A0A0W0X119</accession>
<dbReference type="InterPro" id="IPR036291">
    <property type="entry name" value="NAD(P)-bd_dom_sf"/>
</dbReference>
<dbReference type="Proteomes" id="UP000054858">
    <property type="component" value="Unassembled WGS sequence"/>
</dbReference>
<dbReference type="AlphaFoldDB" id="A0A0W0X119"/>
<dbReference type="CDD" id="cd08946">
    <property type="entry name" value="SDR_e"/>
    <property type="match status" value="1"/>
</dbReference>
<comment type="similarity">
    <text evidence="2">Belongs to the NAD(P)-dependent epimerase/dehydratase family.</text>
</comment>
<dbReference type="PATRIC" id="fig|29423.5.peg.2040"/>
<protein>
    <submittedName>
        <fullName evidence="4">NAD dependent epimerase/dehydratase family protein</fullName>
    </submittedName>
</protein>
<comment type="caution">
    <text evidence="4">The sequence shown here is derived from an EMBL/GenBank/DDBJ whole genome shotgun (WGS) entry which is preliminary data.</text>
</comment>
<evidence type="ECO:0000256" key="1">
    <source>
        <dbReference type="ARBA" id="ARBA00005125"/>
    </source>
</evidence>
<evidence type="ECO:0000256" key="2">
    <source>
        <dbReference type="ARBA" id="ARBA00007637"/>
    </source>
</evidence>
<dbReference type="SUPFAM" id="SSF51735">
    <property type="entry name" value="NAD(P)-binding Rossmann-fold domains"/>
    <property type="match status" value="1"/>
</dbReference>
<comment type="pathway">
    <text evidence="1">Bacterial outer membrane biogenesis; LPS O-antigen biosynthesis.</text>
</comment>
<evidence type="ECO:0000313" key="4">
    <source>
        <dbReference type="EMBL" id="KTD38267.1"/>
    </source>
</evidence>
<sequence length="303" mass="34396">MNVLITGGAGYIGYELTKMLLSDPEIHRITIYDNFLRANYQCLKEFVHAPNIRFIRGDILDESKLKKALKDVDVVCHLAAVVRAPYNEEFTHLFEQVNHWGTAVLCSLLETSKVRQLIYLSSGAIYGMSSQPFSVIDEPVPSTSYGHSKLNGEKQLARIKSQMNLVILRLGSVFGYSPAMHYGSLINKFNLAMAFNEPLLVHGCGNQIRPYIHIHRAIKSIAYFLSEDYKESGGLYNIYDFNVSVNEILQCYHELSLNFEMIHVSQNQRLNDLSLSGSEQLWSFIGKPKELNSYIQQSLIGYD</sequence>
<dbReference type="Gene3D" id="3.40.50.720">
    <property type="entry name" value="NAD(P)-binding Rossmann-like Domain"/>
    <property type="match status" value="1"/>
</dbReference>
<proteinExistence type="inferred from homology"/>
<evidence type="ECO:0000259" key="3">
    <source>
        <dbReference type="Pfam" id="PF01370"/>
    </source>
</evidence>
<dbReference type="RefSeq" id="WP_025384652.1">
    <property type="nucleotide sequence ID" value="NZ_LCUA01000003.1"/>
</dbReference>
<dbReference type="EMBL" id="LNYP01000029">
    <property type="protein sequence ID" value="KTD38267.1"/>
    <property type="molecule type" value="Genomic_DNA"/>
</dbReference>
<dbReference type="Gene3D" id="3.90.25.10">
    <property type="entry name" value="UDP-galactose 4-epimerase, domain 1"/>
    <property type="match status" value="1"/>
</dbReference>
<dbReference type="Pfam" id="PF01370">
    <property type="entry name" value="Epimerase"/>
    <property type="match status" value="1"/>
</dbReference>
<evidence type="ECO:0000313" key="5">
    <source>
        <dbReference type="Proteomes" id="UP000054858"/>
    </source>
</evidence>
<dbReference type="InterPro" id="IPR001509">
    <property type="entry name" value="Epimerase_deHydtase"/>
</dbReference>
<name>A0A0W0X119_9GAMM</name>
<dbReference type="PANTHER" id="PTHR43000">
    <property type="entry name" value="DTDP-D-GLUCOSE 4,6-DEHYDRATASE-RELATED"/>
    <property type="match status" value="1"/>
</dbReference>